<protein>
    <submittedName>
        <fullName evidence="1">50S ribosomal protein L1</fullName>
    </submittedName>
</protein>
<dbReference type="STRING" id="1620412.VE98_C0001G0086"/>
<dbReference type="KEGG" id="bgw:VE98_C0001G0086"/>
<dbReference type="GO" id="GO:0005840">
    <property type="term" value="C:ribosome"/>
    <property type="evidence" value="ECO:0007669"/>
    <property type="project" value="UniProtKB-KW"/>
</dbReference>
<gene>
    <name evidence="1" type="ORF">VE98_C0001G0086</name>
</gene>
<sequence length="56" mass="6016">MNGSKISFLAFGELVVRQLTDFSNNAFAALILLIQDARTPMAVSSGGDDIMQSHES</sequence>
<dbReference type="AlphaFoldDB" id="A0A0G4BAW7"/>
<dbReference type="EMBL" id="CP011216">
    <property type="protein sequence ID" value="AKM84543.1"/>
    <property type="molecule type" value="Genomic_DNA"/>
</dbReference>
<proteinExistence type="predicted"/>
<keyword evidence="1" id="KW-0689">Ribosomal protein</keyword>
<organism evidence="1 2">
    <name type="scientific">candidate division Kazan bacterium GW2011_GWA1_50_15</name>
    <dbReference type="NCBI Taxonomy" id="1620412"/>
    <lineage>
        <taxon>Bacteria</taxon>
        <taxon>Bacteria division Kazan-3B-28</taxon>
    </lineage>
</organism>
<evidence type="ECO:0000313" key="1">
    <source>
        <dbReference type="EMBL" id="AKM84543.1"/>
    </source>
</evidence>
<evidence type="ECO:0000313" key="2">
    <source>
        <dbReference type="Proteomes" id="UP000035659"/>
    </source>
</evidence>
<name>A0A0G4BAW7_UNCK3</name>
<reference evidence="1 2" key="1">
    <citation type="journal article" date="2015" name="Nature">
        <title>rRNA introns, odd ribosomes, and small enigmatic genomes across a large radiation of phyla.</title>
        <authorList>
            <person name="Brown C.T."/>
            <person name="Hug L.A."/>
            <person name="Thomas B.C."/>
            <person name="Sharon I."/>
            <person name="Castelle C.J."/>
            <person name="Singh A."/>
            <person name="Wilkins M.J."/>
            <person name="Williams K.H."/>
            <person name="Banfield J.F."/>
        </authorList>
    </citation>
    <scope>NUCLEOTIDE SEQUENCE [LARGE SCALE GENOMIC DNA]</scope>
</reference>
<accession>A0A0G4BAW7</accession>
<dbReference type="Proteomes" id="UP000035659">
    <property type="component" value="Chromosome"/>
</dbReference>
<keyword evidence="1" id="KW-0687">Ribonucleoprotein</keyword>